<evidence type="ECO:0000259" key="3">
    <source>
        <dbReference type="PROSITE" id="PS50055"/>
    </source>
</evidence>
<dbReference type="InterPro" id="IPR050348">
    <property type="entry name" value="Protein-Tyr_Phosphatase"/>
</dbReference>
<proteinExistence type="predicted"/>
<comment type="caution">
    <text evidence="5">The sequence shown here is derived from an EMBL/GenBank/DDBJ whole genome shotgun (WGS) entry which is preliminary data.</text>
</comment>
<dbReference type="GO" id="GO:0004725">
    <property type="term" value="F:protein tyrosine phosphatase activity"/>
    <property type="evidence" value="ECO:0007669"/>
    <property type="project" value="InterPro"/>
</dbReference>
<dbReference type="EMBL" id="CASHTH010001851">
    <property type="protein sequence ID" value="CAI8020855.1"/>
    <property type="molecule type" value="Genomic_DNA"/>
</dbReference>
<feature type="region of interest" description="Disordered" evidence="1">
    <location>
        <begin position="302"/>
        <end position="336"/>
    </location>
</feature>
<reference evidence="5" key="1">
    <citation type="submission" date="2023-03" db="EMBL/GenBank/DDBJ databases">
        <authorList>
            <person name="Steffen K."/>
            <person name="Cardenas P."/>
        </authorList>
    </citation>
    <scope>NUCLEOTIDE SEQUENCE</scope>
</reference>
<keyword evidence="5" id="KW-0675">Receptor</keyword>
<keyword evidence="2" id="KW-1133">Transmembrane helix</keyword>
<feature type="domain" description="Tyrosine specific protein phosphatases" evidence="4">
    <location>
        <begin position="669"/>
        <end position="741"/>
    </location>
</feature>
<accession>A0AA35RZW8</accession>
<dbReference type="InterPro" id="IPR000387">
    <property type="entry name" value="Tyr_Pase_dom"/>
</dbReference>
<evidence type="ECO:0000313" key="5">
    <source>
        <dbReference type="EMBL" id="CAI8020855.1"/>
    </source>
</evidence>
<feature type="compositionally biased region" description="Polar residues" evidence="1">
    <location>
        <begin position="267"/>
        <end position="285"/>
    </location>
</feature>
<gene>
    <name evidence="5" type="ORF">GBAR_LOCUS12433</name>
</gene>
<dbReference type="AlphaFoldDB" id="A0AA35RZW8"/>
<keyword evidence="2" id="KW-0472">Membrane</keyword>
<dbReference type="Gene3D" id="3.90.190.10">
    <property type="entry name" value="Protein tyrosine phosphatase superfamily"/>
    <property type="match status" value="1"/>
</dbReference>
<feature type="transmembrane region" description="Helical" evidence="2">
    <location>
        <begin position="346"/>
        <end position="373"/>
    </location>
</feature>
<feature type="compositionally biased region" description="Polar residues" evidence="1">
    <location>
        <begin position="310"/>
        <end position="321"/>
    </location>
</feature>
<evidence type="ECO:0000259" key="4">
    <source>
        <dbReference type="PROSITE" id="PS50056"/>
    </source>
</evidence>
<dbReference type="FunFam" id="3.90.190.10:FF:000185">
    <property type="entry name" value="Predicted protein"/>
    <property type="match status" value="1"/>
</dbReference>
<dbReference type="PROSITE" id="PS50055">
    <property type="entry name" value="TYR_PHOSPHATASE_PTP"/>
    <property type="match status" value="1"/>
</dbReference>
<dbReference type="PROSITE" id="PS50056">
    <property type="entry name" value="TYR_PHOSPHATASE_2"/>
    <property type="match status" value="1"/>
</dbReference>
<keyword evidence="2" id="KW-0812">Transmembrane</keyword>
<dbReference type="SMART" id="SM00194">
    <property type="entry name" value="PTPc"/>
    <property type="match status" value="1"/>
</dbReference>
<feature type="region of interest" description="Disordered" evidence="1">
    <location>
        <begin position="117"/>
        <end position="138"/>
    </location>
</feature>
<protein>
    <submittedName>
        <fullName evidence="5">Receptor-type tyrosine-protein phosphatase delta</fullName>
    </submittedName>
</protein>
<dbReference type="InterPro" id="IPR029021">
    <property type="entry name" value="Prot-tyrosine_phosphatase-like"/>
</dbReference>
<feature type="compositionally biased region" description="Low complexity" evidence="1">
    <location>
        <begin position="209"/>
        <end position="231"/>
    </location>
</feature>
<feature type="region of interest" description="Disordered" evidence="1">
    <location>
        <begin position="265"/>
        <end position="285"/>
    </location>
</feature>
<dbReference type="InterPro" id="IPR000242">
    <property type="entry name" value="PTP_cat"/>
</dbReference>
<dbReference type="PROSITE" id="PS00383">
    <property type="entry name" value="TYR_PHOSPHATASE_1"/>
    <property type="match status" value="1"/>
</dbReference>
<feature type="domain" description="Tyrosine-protein phosphatase" evidence="3">
    <location>
        <begin position="518"/>
        <end position="750"/>
    </location>
</feature>
<evidence type="ECO:0000256" key="2">
    <source>
        <dbReference type="SAM" id="Phobius"/>
    </source>
</evidence>
<dbReference type="PANTHER" id="PTHR19134:SF449">
    <property type="entry name" value="TYROSINE-PROTEIN PHOSPHATASE 1"/>
    <property type="match status" value="1"/>
</dbReference>
<evidence type="ECO:0000256" key="1">
    <source>
        <dbReference type="SAM" id="MobiDB-lite"/>
    </source>
</evidence>
<name>A0AA35RZW8_GEOBA</name>
<organism evidence="5 6">
    <name type="scientific">Geodia barretti</name>
    <name type="common">Barrett's horny sponge</name>
    <dbReference type="NCBI Taxonomy" id="519541"/>
    <lineage>
        <taxon>Eukaryota</taxon>
        <taxon>Metazoa</taxon>
        <taxon>Porifera</taxon>
        <taxon>Demospongiae</taxon>
        <taxon>Heteroscleromorpha</taxon>
        <taxon>Tetractinellida</taxon>
        <taxon>Astrophorina</taxon>
        <taxon>Geodiidae</taxon>
        <taxon>Geodia</taxon>
    </lineage>
</organism>
<dbReference type="SMART" id="SM00404">
    <property type="entry name" value="PTPc_motif"/>
    <property type="match status" value="1"/>
</dbReference>
<evidence type="ECO:0000313" key="6">
    <source>
        <dbReference type="Proteomes" id="UP001174909"/>
    </source>
</evidence>
<feature type="region of interest" description="Disordered" evidence="1">
    <location>
        <begin position="203"/>
        <end position="231"/>
    </location>
</feature>
<dbReference type="Proteomes" id="UP001174909">
    <property type="component" value="Unassembled WGS sequence"/>
</dbReference>
<keyword evidence="6" id="KW-1185">Reference proteome</keyword>
<dbReference type="SUPFAM" id="SSF52799">
    <property type="entry name" value="(Phosphotyrosine protein) phosphatases II"/>
    <property type="match status" value="1"/>
</dbReference>
<dbReference type="InterPro" id="IPR016130">
    <property type="entry name" value="Tyr_Pase_AS"/>
</dbReference>
<dbReference type="PANTHER" id="PTHR19134">
    <property type="entry name" value="RECEPTOR-TYPE TYROSINE-PROTEIN PHOSPHATASE"/>
    <property type="match status" value="1"/>
</dbReference>
<dbReference type="PRINTS" id="PR00700">
    <property type="entry name" value="PRTYPHPHTASE"/>
</dbReference>
<sequence length="823" mass="90172">MFCNCYCVYYANMFFYSWHYKCCYDPCLSDCFFCWLDHNFTNISPIHNYNDLLGVFLCLYVLLLIPGSTAMVTATVSPSGLDTTKLSPSPTESPSPGFTSRMATAVSSSVYTTGLDATTVPPLQTESPSSGSTAKVTTMVSSSGIDTTILSPSPTESPSHVNTMSSSVYTTGLVATRTAPSPTGSPSPGFTSTVTTSVYKTVPDTTTVSPLPTESPSSGTSSHDSGTLVSVTPTPTVISTITTPPVPLPPTSTVTTMVSSAAVSITPSSTQPAPSLLSSGTPSHLQGLSTSYTRLAPTADLPSTPLLNEPATSPVSVTPTGHPTEPDPDVDITDAQRPQNDSRFDYTWILILLLAIIIALILFCIIVFCVCICRRRCCTKSKKMSLKRLSLSLGFESFHGFTPSSLHTNPFYISHDSEAIEHALSTETTMIEPAMAPIEEKTDDLEKYLLDIEGSDDSPTLKENAFFDPILSEVFGDYVTRCHSSDNRDFKHQFTVMQDCGAGFSTIAGSNTSLQKLNRYKNIMPYDDNRVLLMAVEGHTEYKGDYINASYIDGYNFEHKFIATQGPLPNTTVDFWRMVWQERSQSIVMVTNLVEGNRIKCHKYWPETGTLSFGPFNVTITGQQILADYTTREFSVQLADSSEPALSVTQFHFTAWPDHGVPDYATSLLAFHKKMKKHHKGGMGPIIVHCSAGVGRTGTLITIDCVLEQLQEEEKVVDIAGVIIHLRTQRMKMVQSLEQYIFIHDAILEVLTCGDTQIDACNLRRVTQKMTECDTQTNLNDFEKQFEVLEKVSVKPGEITRSEALRNLTKNRVMTTSLVMPGV</sequence>
<dbReference type="Pfam" id="PF00102">
    <property type="entry name" value="Y_phosphatase"/>
    <property type="match status" value="1"/>
</dbReference>
<dbReference type="InterPro" id="IPR003595">
    <property type="entry name" value="Tyr_Pase_cat"/>
</dbReference>